<dbReference type="AlphaFoldDB" id="I3IGT4"/>
<evidence type="ECO:0000313" key="1">
    <source>
        <dbReference type="EMBL" id="GAB60929.1"/>
    </source>
</evidence>
<dbReference type="EMBL" id="BAFH01000002">
    <property type="protein sequence ID" value="GAB60929.1"/>
    <property type="molecule type" value="Genomic_DNA"/>
</dbReference>
<sequence length="86" mass="9977">MYSISCTSLNSHTLINVILHSIVMRIFCQVGFGSWGSSWVNGITPCAILSAMTRQWRIEFEGAYYHILSRGNERRNVFKEFWGYHT</sequence>
<name>I3IGT4_9BACT</name>
<comment type="caution">
    <text evidence="1">The sequence shown here is derived from an EMBL/GenBank/DDBJ whole genome shotgun (WGS) entry which is preliminary data.</text>
</comment>
<evidence type="ECO:0000313" key="2">
    <source>
        <dbReference type="Proteomes" id="UP000002985"/>
    </source>
</evidence>
<dbReference type="Proteomes" id="UP000002985">
    <property type="component" value="Unassembled WGS sequence"/>
</dbReference>
<protein>
    <recommendedName>
        <fullName evidence="3">Transposase</fullName>
    </recommendedName>
</protein>
<evidence type="ECO:0008006" key="3">
    <source>
        <dbReference type="Google" id="ProtNLM"/>
    </source>
</evidence>
<accession>I3IGT4</accession>
<gene>
    <name evidence="1" type="ORF">KSU1_B0072</name>
</gene>
<proteinExistence type="predicted"/>
<reference evidence="1 2" key="1">
    <citation type="journal article" date="2012" name="FEBS Lett.">
        <title>Anammox organism KSU-1 expresses a NirK-type copper-containing nitrite reductase instead of a NirS-type with cytochrome cd1.</title>
        <authorList>
            <person name="Hira D."/>
            <person name="Toh H."/>
            <person name="Migita C.T."/>
            <person name="Okubo H."/>
            <person name="Nishiyama T."/>
            <person name="Hattori M."/>
            <person name="Furukawa K."/>
            <person name="Fujii T."/>
        </authorList>
    </citation>
    <scope>NUCLEOTIDE SEQUENCE [LARGE SCALE GENOMIC DNA]</scope>
</reference>
<keyword evidence="2" id="KW-1185">Reference proteome</keyword>
<organism evidence="1 2">
    <name type="scientific">Candidatus Jettenia caeni</name>
    <dbReference type="NCBI Taxonomy" id="247490"/>
    <lineage>
        <taxon>Bacteria</taxon>
        <taxon>Pseudomonadati</taxon>
        <taxon>Planctomycetota</taxon>
        <taxon>Candidatus Brocadiia</taxon>
        <taxon>Candidatus Brocadiales</taxon>
        <taxon>Candidatus Brocadiaceae</taxon>
        <taxon>Candidatus Jettenia</taxon>
    </lineage>
</organism>